<dbReference type="NCBIfam" id="TIGR03160">
    <property type="entry name" value="cobT_DBIPRT"/>
    <property type="match status" value="1"/>
</dbReference>
<dbReference type="SUPFAM" id="SSF52733">
    <property type="entry name" value="Nicotinate mononucleotide:5,6-dimethylbenzimidazole phosphoribosyltransferase (CobT)"/>
    <property type="match status" value="1"/>
</dbReference>
<dbReference type="PANTHER" id="PTHR43463:SF1">
    <property type="entry name" value="NICOTINATE-NUCLEOTIDE--DIMETHYLBENZIMIDAZOLE PHOSPHORIBOSYLTRANSFERASE"/>
    <property type="match status" value="1"/>
</dbReference>
<evidence type="ECO:0000313" key="11">
    <source>
        <dbReference type="EMBL" id="AMD89157.1"/>
    </source>
</evidence>
<dbReference type="PANTHER" id="PTHR43463">
    <property type="entry name" value="NICOTINATE-NUCLEOTIDE--DIMETHYLBENZIMIDAZOLE PHOSPHORIBOSYLTRANSFERASE"/>
    <property type="match status" value="1"/>
</dbReference>
<dbReference type="CDD" id="cd02439">
    <property type="entry name" value="DMB-PRT_CobT"/>
    <property type="match status" value="1"/>
</dbReference>
<evidence type="ECO:0000256" key="4">
    <source>
        <dbReference type="ARBA" id="ARBA00015486"/>
    </source>
</evidence>
<evidence type="ECO:0000256" key="5">
    <source>
        <dbReference type="ARBA" id="ARBA00022573"/>
    </source>
</evidence>
<comment type="similarity">
    <text evidence="2 10">Belongs to the CobT family.</text>
</comment>
<keyword evidence="12" id="KW-1185">Reference proteome</keyword>
<keyword evidence="5 10" id="KW-0169">Cobalamin biosynthesis</keyword>
<evidence type="ECO:0000256" key="10">
    <source>
        <dbReference type="HAMAP-Rule" id="MF_00230"/>
    </source>
</evidence>
<proteinExistence type="inferred from homology"/>
<dbReference type="UniPathway" id="UPA00061">
    <property type="reaction ID" value="UER00516"/>
</dbReference>
<dbReference type="NCBIfam" id="NF000996">
    <property type="entry name" value="PRK00105.1"/>
    <property type="match status" value="1"/>
</dbReference>
<dbReference type="STRING" id="44742.AXF13_02970"/>
<accession>A0A0X8JII0</accession>
<sequence>MDKKISFTSADLEALFPGLRIEAVRREDLDAAQAHLDNLTKPRGSLGRLEELAARLYAMSGGRLPLSVSPALMLTVAGDHGVAARGVSPFPQAVTRQMVMNFCNGGAAVNVLCRCGGLDLRVVDAGCAGGPFAPHPMLLDRRLGDGTADMSRGPAMSRETCLHGLRLGLELAAGAAREGYRCLGTGEMGIANSTAGTALYCALLGLEPEDITGPGAGSDPAMVRHKAGIVREALRVNAATLASADPVTILAAVGGFEIAVMSGIMLGAASQRLPVLVDGFICSAAYVAALAICPDLAGYAVLSHASAEPGHGPALARLDSGVSGGMSGEPLLHLNMRLGEGTGGALAYHLLRGAAAVYNEMATFSSAGVDERTA</sequence>
<dbReference type="GO" id="GO:0008939">
    <property type="term" value="F:nicotinate-nucleotide-dimethylbenzimidazole phosphoribosyltransferase activity"/>
    <property type="evidence" value="ECO:0007669"/>
    <property type="project" value="UniProtKB-UniRule"/>
</dbReference>
<comment type="catalytic activity">
    <reaction evidence="9 10">
        <text>5,6-dimethylbenzimidazole + nicotinate beta-D-ribonucleotide = alpha-ribazole 5'-phosphate + nicotinate + H(+)</text>
        <dbReference type="Rhea" id="RHEA:11196"/>
        <dbReference type="ChEBI" id="CHEBI:15378"/>
        <dbReference type="ChEBI" id="CHEBI:15890"/>
        <dbReference type="ChEBI" id="CHEBI:32544"/>
        <dbReference type="ChEBI" id="CHEBI:57502"/>
        <dbReference type="ChEBI" id="CHEBI:57918"/>
        <dbReference type="EC" id="2.4.2.21"/>
    </reaction>
</comment>
<evidence type="ECO:0000256" key="1">
    <source>
        <dbReference type="ARBA" id="ARBA00005049"/>
    </source>
</evidence>
<dbReference type="FunFam" id="3.40.50.10210:FF:000001">
    <property type="entry name" value="Nicotinate-nucleotide--dimethylbenzimidazole phosphoribosyltransferase"/>
    <property type="match status" value="1"/>
</dbReference>
<dbReference type="InterPro" id="IPR023195">
    <property type="entry name" value="Nict_dMeBzImd_PRibTrfase_N"/>
</dbReference>
<keyword evidence="6 10" id="KW-0328">Glycosyltransferase</keyword>
<dbReference type="HAMAP" id="MF_00230">
    <property type="entry name" value="CobT"/>
    <property type="match status" value="1"/>
</dbReference>
<organism evidence="11 12">
    <name type="scientific">Desulfovibrio fairfieldensis</name>
    <dbReference type="NCBI Taxonomy" id="44742"/>
    <lineage>
        <taxon>Bacteria</taxon>
        <taxon>Pseudomonadati</taxon>
        <taxon>Thermodesulfobacteriota</taxon>
        <taxon>Desulfovibrionia</taxon>
        <taxon>Desulfovibrionales</taxon>
        <taxon>Desulfovibrionaceae</taxon>
        <taxon>Desulfovibrio</taxon>
    </lineage>
</organism>
<dbReference type="EC" id="2.4.2.21" evidence="3 10"/>
<dbReference type="InterPro" id="IPR003200">
    <property type="entry name" value="Nict_dMeBzImd_PRibTrfase"/>
</dbReference>
<evidence type="ECO:0000313" key="12">
    <source>
        <dbReference type="Proteomes" id="UP000069241"/>
    </source>
</evidence>
<protein>
    <recommendedName>
        <fullName evidence="4 10">Nicotinate-nucleotide--dimethylbenzimidazole phosphoribosyltransferase</fullName>
        <shortName evidence="10">NN:DBI PRT</shortName>
        <ecNumber evidence="3 10">2.4.2.21</ecNumber>
    </recommendedName>
    <alternativeName>
        <fullName evidence="8 10">N(1)-alpha-phosphoribosyltransferase</fullName>
    </alternativeName>
</protein>
<evidence type="ECO:0000256" key="8">
    <source>
        <dbReference type="ARBA" id="ARBA00030686"/>
    </source>
</evidence>
<evidence type="ECO:0000256" key="3">
    <source>
        <dbReference type="ARBA" id="ARBA00011991"/>
    </source>
</evidence>
<evidence type="ECO:0000256" key="7">
    <source>
        <dbReference type="ARBA" id="ARBA00022679"/>
    </source>
</evidence>
<dbReference type="Gene3D" id="1.10.1610.10">
    <property type="match status" value="1"/>
</dbReference>
<name>A0A0X8JII0_9BACT</name>
<feature type="active site" description="Proton acceptor" evidence="10">
    <location>
        <position position="340"/>
    </location>
</feature>
<dbReference type="InterPro" id="IPR036087">
    <property type="entry name" value="Nict_dMeBzImd_PRibTrfase_sf"/>
</dbReference>
<dbReference type="EMBL" id="CP014229">
    <property type="protein sequence ID" value="AMD89157.1"/>
    <property type="molecule type" value="Genomic_DNA"/>
</dbReference>
<reference evidence="12" key="1">
    <citation type="submission" date="2016-02" db="EMBL/GenBank/DDBJ databases">
        <authorList>
            <person name="Holder M.E."/>
            <person name="Ajami N.J."/>
            <person name="Petrosino J.F."/>
        </authorList>
    </citation>
    <scope>NUCLEOTIDE SEQUENCE [LARGE SCALE GENOMIC DNA]</scope>
    <source>
        <strain evidence="12">CCUG 45958</strain>
    </source>
</reference>
<evidence type="ECO:0000256" key="9">
    <source>
        <dbReference type="ARBA" id="ARBA00047340"/>
    </source>
</evidence>
<dbReference type="InterPro" id="IPR017846">
    <property type="entry name" value="Nict_dMeBzImd_PRibTrfase_bact"/>
</dbReference>
<dbReference type="Gene3D" id="3.40.50.10210">
    <property type="match status" value="1"/>
</dbReference>
<dbReference type="KEGG" id="dfi:AXF13_02970"/>
<gene>
    <name evidence="10" type="primary">cobT</name>
    <name evidence="11" type="ORF">AXF13_02970</name>
</gene>
<dbReference type="GO" id="GO:0009236">
    <property type="term" value="P:cobalamin biosynthetic process"/>
    <property type="evidence" value="ECO:0007669"/>
    <property type="project" value="UniProtKB-UniRule"/>
</dbReference>
<dbReference type="AlphaFoldDB" id="A0A0X8JII0"/>
<dbReference type="Pfam" id="PF02277">
    <property type="entry name" value="DBI_PRT"/>
    <property type="match status" value="1"/>
</dbReference>
<keyword evidence="7 10" id="KW-0808">Transferase</keyword>
<dbReference type="Proteomes" id="UP000069241">
    <property type="component" value="Chromosome"/>
</dbReference>
<evidence type="ECO:0000256" key="6">
    <source>
        <dbReference type="ARBA" id="ARBA00022676"/>
    </source>
</evidence>
<dbReference type="RefSeq" id="WP_062251581.1">
    <property type="nucleotide sequence ID" value="NZ_CP014229.1"/>
</dbReference>
<comment type="pathway">
    <text evidence="1 10">Nucleoside biosynthesis; alpha-ribazole biosynthesis; alpha-ribazole from 5,6-dimethylbenzimidazole: step 1/2.</text>
</comment>
<evidence type="ECO:0000256" key="2">
    <source>
        <dbReference type="ARBA" id="ARBA00007110"/>
    </source>
</evidence>
<comment type="function">
    <text evidence="10">Catalyzes the synthesis of alpha-ribazole-5'-phosphate from nicotinate mononucleotide (NAMN) and 5,6-dimethylbenzimidazole (DMB).</text>
</comment>